<evidence type="ECO:0000313" key="2">
    <source>
        <dbReference type="EMBL" id="KAF2102628.1"/>
    </source>
</evidence>
<evidence type="ECO:0000313" key="3">
    <source>
        <dbReference type="Proteomes" id="UP000799772"/>
    </source>
</evidence>
<dbReference type="AlphaFoldDB" id="A0A9P4M9C0"/>
<dbReference type="GO" id="GO:0016020">
    <property type="term" value="C:membrane"/>
    <property type="evidence" value="ECO:0007669"/>
    <property type="project" value="InterPro"/>
</dbReference>
<dbReference type="Pfam" id="PF01544">
    <property type="entry name" value="CorA"/>
    <property type="match status" value="1"/>
</dbReference>
<keyword evidence="1" id="KW-1133">Transmembrane helix</keyword>
<keyword evidence="1" id="KW-0812">Transmembrane</keyword>
<dbReference type="OrthoDB" id="2830640at2759"/>
<keyword evidence="1" id="KW-0472">Membrane</keyword>
<keyword evidence="3" id="KW-1185">Reference proteome</keyword>
<dbReference type="GO" id="GO:0046873">
    <property type="term" value="F:metal ion transmembrane transporter activity"/>
    <property type="evidence" value="ECO:0007669"/>
    <property type="project" value="InterPro"/>
</dbReference>
<dbReference type="InterPro" id="IPR002523">
    <property type="entry name" value="MgTranspt_CorA/ZnTranspt_ZntB"/>
</dbReference>
<feature type="transmembrane region" description="Helical" evidence="1">
    <location>
        <begin position="291"/>
        <end position="314"/>
    </location>
</feature>
<feature type="transmembrane region" description="Helical" evidence="1">
    <location>
        <begin position="334"/>
        <end position="353"/>
    </location>
</feature>
<comment type="caution">
    <text evidence="2">The sequence shown here is derived from an EMBL/GenBank/DDBJ whole genome shotgun (WGS) entry which is preliminary data.</text>
</comment>
<evidence type="ECO:0000256" key="1">
    <source>
        <dbReference type="SAM" id="Phobius"/>
    </source>
</evidence>
<accession>A0A9P4M9C0</accession>
<dbReference type="Proteomes" id="UP000799772">
    <property type="component" value="Unassembled WGS sequence"/>
</dbReference>
<dbReference type="EMBL" id="ML978122">
    <property type="protein sequence ID" value="KAF2102628.1"/>
    <property type="molecule type" value="Genomic_DNA"/>
</dbReference>
<name>A0A9P4M9C0_9PEZI</name>
<organism evidence="2 3">
    <name type="scientific">Rhizodiscina lignyota</name>
    <dbReference type="NCBI Taxonomy" id="1504668"/>
    <lineage>
        <taxon>Eukaryota</taxon>
        <taxon>Fungi</taxon>
        <taxon>Dikarya</taxon>
        <taxon>Ascomycota</taxon>
        <taxon>Pezizomycotina</taxon>
        <taxon>Dothideomycetes</taxon>
        <taxon>Pleosporomycetidae</taxon>
        <taxon>Aulographales</taxon>
        <taxon>Rhizodiscinaceae</taxon>
        <taxon>Rhizodiscina</taxon>
    </lineage>
</organism>
<gene>
    <name evidence="2" type="ORF">NA57DRAFT_71615</name>
</gene>
<reference evidence="2" key="1">
    <citation type="journal article" date="2020" name="Stud. Mycol.">
        <title>101 Dothideomycetes genomes: a test case for predicting lifestyles and emergence of pathogens.</title>
        <authorList>
            <person name="Haridas S."/>
            <person name="Albert R."/>
            <person name="Binder M."/>
            <person name="Bloem J."/>
            <person name="Labutti K."/>
            <person name="Salamov A."/>
            <person name="Andreopoulos B."/>
            <person name="Baker S."/>
            <person name="Barry K."/>
            <person name="Bills G."/>
            <person name="Bluhm B."/>
            <person name="Cannon C."/>
            <person name="Castanera R."/>
            <person name="Culley D."/>
            <person name="Daum C."/>
            <person name="Ezra D."/>
            <person name="Gonzalez J."/>
            <person name="Henrissat B."/>
            <person name="Kuo A."/>
            <person name="Liang C."/>
            <person name="Lipzen A."/>
            <person name="Lutzoni F."/>
            <person name="Magnuson J."/>
            <person name="Mondo S."/>
            <person name="Nolan M."/>
            <person name="Ohm R."/>
            <person name="Pangilinan J."/>
            <person name="Park H.-J."/>
            <person name="Ramirez L."/>
            <person name="Alfaro M."/>
            <person name="Sun H."/>
            <person name="Tritt A."/>
            <person name="Yoshinaga Y."/>
            <person name="Zwiers L.-H."/>
            <person name="Turgeon B."/>
            <person name="Goodwin S."/>
            <person name="Spatafora J."/>
            <person name="Crous P."/>
            <person name="Grigoriev I."/>
        </authorList>
    </citation>
    <scope>NUCLEOTIDE SEQUENCE</scope>
    <source>
        <strain evidence="2">CBS 133067</strain>
    </source>
</reference>
<dbReference type="Gene3D" id="1.20.58.340">
    <property type="entry name" value="Magnesium transport protein CorA, transmembrane region"/>
    <property type="match status" value="1"/>
</dbReference>
<protein>
    <submittedName>
        <fullName evidence="2">Uncharacterized protein</fullName>
    </submittedName>
</protein>
<sequence>MASATLLQRSLSGTWIKTAIDIHEAQTASASPVQYFLIVQDIFSIPNQFPDDLRRFFCIPELLYTSLYQQSNGFFGFDEERNEKGRLNLHRSWFRCQIKMISFHNISNTQYVWQQLTLFSYWTPNQHRILCIGLPSTIDLPSILLSQANWRSETTSTPFSLYLPVIETILNLYDQSIWAIRDVVRAVEENRIVSVTGGNQFLTLHEASRHAIHSSETLKVTITGLERMQRECFGLFKDAELKHPDSQETREHKKVHDSLEFQAHDLIAQRDSQVMHNLGKAAQSDSSAMKVIAVVTMSFLPATFIATLFSMSFFSFSPGTAEQPAQWSVSQNFWLYWVFAVPITGLTIASWFFREKFGHLKALSRR</sequence>
<proteinExistence type="predicted"/>